<reference evidence="2 3" key="1">
    <citation type="journal article" date="2023" name="Life. Sci Alliance">
        <title>Evolutionary insights into 3D genome organization and epigenetic landscape of Vigna mungo.</title>
        <authorList>
            <person name="Junaid A."/>
            <person name="Singh B."/>
            <person name="Bhatia S."/>
        </authorList>
    </citation>
    <scope>NUCLEOTIDE SEQUENCE [LARGE SCALE GENOMIC DNA]</scope>
    <source>
        <strain evidence="2">Urdbean</strain>
    </source>
</reference>
<keyword evidence="3" id="KW-1185">Reference proteome</keyword>
<organism evidence="2 3">
    <name type="scientific">Vigna mungo</name>
    <name type="common">Black gram</name>
    <name type="synonym">Phaseolus mungo</name>
    <dbReference type="NCBI Taxonomy" id="3915"/>
    <lineage>
        <taxon>Eukaryota</taxon>
        <taxon>Viridiplantae</taxon>
        <taxon>Streptophyta</taxon>
        <taxon>Embryophyta</taxon>
        <taxon>Tracheophyta</taxon>
        <taxon>Spermatophyta</taxon>
        <taxon>Magnoliopsida</taxon>
        <taxon>eudicotyledons</taxon>
        <taxon>Gunneridae</taxon>
        <taxon>Pentapetalae</taxon>
        <taxon>rosids</taxon>
        <taxon>fabids</taxon>
        <taxon>Fabales</taxon>
        <taxon>Fabaceae</taxon>
        <taxon>Papilionoideae</taxon>
        <taxon>50 kb inversion clade</taxon>
        <taxon>NPAAA clade</taxon>
        <taxon>indigoferoid/millettioid clade</taxon>
        <taxon>Phaseoleae</taxon>
        <taxon>Vigna</taxon>
    </lineage>
</organism>
<feature type="compositionally biased region" description="Low complexity" evidence="1">
    <location>
        <begin position="329"/>
        <end position="339"/>
    </location>
</feature>
<evidence type="ECO:0008006" key="4">
    <source>
        <dbReference type="Google" id="ProtNLM"/>
    </source>
</evidence>
<dbReference type="EMBL" id="CP144693">
    <property type="protein sequence ID" value="WVZ01131.1"/>
    <property type="molecule type" value="Genomic_DNA"/>
</dbReference>
<evidence type="ECO:0000313" key="3">
    <source>
        <dbReference type="Proteomes" id="UP001374535"/>
    </source>
</evidence>
<dbReference type="AlphaFoldDB" id="A0AAQ3N2E9"/>
<proteinExistence type="predicted"/>
<dbReference type="PANTHER" id="PTHR11439">
    <property type="entry name" value="GAG-POL-RELATED RETROTRANSPOSON"/>
    <property type="match status" value="1"/>
</dbReference>
<sequence>MQNLEPQASQGARPSVNQGFCKAWAPVLDAQASSVRRQDVGSVARATNGVFQLAIFAFFSPGKYGYPPGHKFSGNKLGQIHNVVSSTHGDSQLNGWVQERSSTDTIQIMPQQYQILAYLFKQSESNAPNVYINQVRTLSTNTSLGNIVSTLQVHLGNTWLLDYGATDHAALCRRHNVKRRLNGTPHDRLHGSPCDLSMLRIFCCLCYANTITAHRKKFDDRVHTKGYLFLNLKNHNVDVSYNVVFHENVFPYQNIHKTDNSLSLPLPTNYTHNYDDLLLFGYTTADLPFGHPVADILFGHTAADLPFGHPVADIPFGHTASDIPIGSHSTSTDITQIDDTGNDTSTSVRHSSRPRKLPAYLKDFKTNSIANNTWVLMTLPLIKLLLVVIGFIKLNTTLMARLTDIKHIEGLDYLDTFAPVAKLTTLPQSWSLKKLDVNNVFLHGDLHKDVYMKVPPGLTFVVNHLTATCILRYLKGTPSVGIFLAHNSTVQLKAFCDSDWDTCPDTCRSVTGFAVYLGSSLFSWRSKKQPTVSHSSFEVEYRSLADTICELQWLTYLLHDLQVAYTSPALIYCDNQSAIQIAFNQVFHERIKHIDIDCHIIREKVFKIFTPSLTGADNNFTVRSCVDSPDRSSCVYTVRSCADTPDCSTLYTVRPCTSILLPISTTMQIADILTKLLPLPSFQLLRSKLGLQNIYAQLEEADNSFTVRSCVDSPDRSVLC</sequence>
<gene>
    <name evidence="2" type="ORF">V8G54_027200</name>
</gene>
<name>A0AAQ3N2E9_VIGMU</name>
<evidence type="ECO:0000313" key="2">
    <source>
        <dbReference type="EMBL" id="WVZ01131.1"/>
    </source>
</evidence>
<dbReference type="CDD" id="cd09272">
    <property type="entry name" value="RNase_HI_RT_Ty1"/>
    <property type="match status" value="1"/>
</dbReference>
<dbReference type="PANTHER" id="PTHR11439:SF498">
    <property type="entry name" value="DNAK FAMILY PROTEIN"/>
    <property type="match status" value="1"/>
</dbReference>
<evidence type="ECO:0000256" key="1">
    <source>
        <dbReference type="SAM" id="MobiDB-lite"/>
    </source>
</evidence>
<dbReference type="Proteomes" id="UP001374535">
    <property type="component" value="Chromosome 8"/>
</dbReference>
<feature type="region of interest" description="Disordered" evidence="1">
    <location>
        <begin position="328"/>
        <end position="351"/>
    </location>
</feature>
<accession>A0AAQ3N2E9</accession>
<protein>
    <recommendedName>
        <fullName evidence="4">Reverse transcriptase Ty1/copia-type domain-containing protein</fullName>
    </recommendedName>
</protein>